<dbReference type="RefSeq" id="WP_307869753.1">
    <property type="nucleotide sequence ID" value="NZ_JAGGMR010000001.1"/>
</dbReference>
<dbReference type="PRINTS" id="PR00455">
    <property type="entry name" value="HTHTETR"/>
</dbReference>
<dbReference type="PROSITE" id="PS50977">
    <property type="entry name" value="HTH_TETR_2"/>
    <property type="match status" value="1"/>
</dbReference>
<dbReference type="InterPro" id="IPR009057">
    <property type="entry name" value="Homeodomain-like_sf"/>
</dbReference>
<feature type="region of interest" description="Disordered" evidence="3">
    <location>
        <begin position="219"/>
        <end position="255"/>
    </location>
</feature>
<protein>
    <submittedName>
        <fullName evidence="5">AcrR family transcriptional regulator</fullName>
    </submittedName>
</protein>
<dbReference type="PANTHER" id="PTHR30055:SF160">
    <property type="entry name" value="TRANSCRIPTIONAL REGULATORY PROTEIN (PROBABLY ASNC-FAMILY)-RELATED"/>
    <property type="match status" value="1"/>
</dbReference>
<feature type="DNA-binding region" description="H-T-H motif" evidence="2">
    <location>
        <begin position="57"/>
        <end position="76"/>
    </location>
</feature>
<proteinExistence type="predicted"/>
<accession>A0ABS4QNG3</accession>
<dbReference type="InterPro" id="IPR001647">
    <property type="entry name" value="HTH_TetR"/>
</dbReference>
<evidence type="ECO:0000313" key="5">
    <source>
        <dbReference type="EMBL" id="MBP2192206.1"/>
    </source>
</evidence>
<evidence type="ECO:0000259" key="4">
    <source>
        <dbReference type="PROSITE" id="PS50977"/>
    </source>
</evidence>
<dbReference type="InterPro" id="IPR050109">
    <property type="entry name" value="HTH-type_TetR-like_transc_reg"/>
</dbReference>
<gene>
    <name evidence="5" type="ORF">BJ987_005107</name>
</gene>
<comment type="caution">
    <text evidence="5">The sequence shown here is derived from an EMBL/GenBank/DDBJ whole genome shotgun (WGS) entry which is preliminary data.</text>
</comment>
<sequence length="255" mass="28081">MRRVMSEDGMTQAMWSERAAVPRARDLADRGARAAQRQQILAAAGDVFGRCGYHAAQMHEIADRADTSKPTVYKHFSSKLDLYLAVLQVRLDRLVDGVRVALSAETDRARAAVEVYFDFIDSDPQGFRLVFETEVPSEPAVRLRVDHAIDDCILAVAGLLARNLDADLFRARMLAAGLVGICRFTARQWLDSGRPIAKDQAITTTTMLCARGLSGVPLVRPHPQPATGRRSFDQSTPIESRVPRHGYPDGNPGGR</sequence>
<dbReference type="PANTHER" id="PTHR30055">
    <property type="entry name" value="HTH-TYPE TRANSCRIPTIONAL REGULATOR RUTR"/>
    <property type="match status" value="1"/>
</dbReference>
<organism evidence="5 6">
    <name type="scientific">Nocardia goodfellowii</name>
    <dbReference type="NCBI Taxonomy" id="882446"/>
    <lineage>
        <taxon>Bacteria</taxon>
        <taxon>Bacillati</taxon>
        <taxon>Actinomycetota</taxon>
        <taxon>Actinomycetes</taxon>
        <taxon>Mycobacteriales</taxon>
        <taxon>Nocardiaceae</taxon>
        <taxon>Nocardia</taxon>
    </lineage>
</organism>
<dbReference type="EMBL" id="JAGGMR010000001">
    <property type="protein sequence ID" value="MBP2192206.1"/>
    <property type="molecule type" value="Genomic_DNA"/>
</dbReference>
<dbReference type="Proteomes" id="UP001519325">
    <property type="component" value="Unassembled WGS sequence"/>
</dbReference>
<dbReference type="Gene3D" id="1.10.357.10">
    <property type="entry name" value="Tetracycline Repressor, domain 2"/>
    <property type="match status" value="1"/>
</dbReference>
<keyword evidence="6" id="KW-1185">Reference proteome</keyword>
<evidence type="ECO:0000313" key="6">
    <source>
        <dbReference type="Proteomes" id="UP001519325"/>
    </source>
</evidence>
<evidence type="ECO:0000256" key="3">
    <source>
        <dbReference type="SAM" id="MobiDB-lite"/>
    </source>
</evidence>
<evidence type="ECO:0000256" key="1">
    <source>
        <dbReference type="ARBA" id="ARBA00023125"/>
    </source>
</evidence>
<dbReference type="SUPFAM" id="SSF46689">
    <property type="entry name" value="Homeodomain-like"/>
    <property type="match status" value="1"/>
</dbReference>
<keyword evidence="1 2" id="KW-0238">DNA-binding</keyword>
<dbReference type="Pfam" id="PF00440">
    <property type="entry name" value="TetR_N"/>
    <property type="match status" value="1"/>
</dbReference>
<dbReference type="SUPFAM" id="SSF48498">
    <property type="entry name" value="Tetracyclin repressor-like, C-terminal domain"/>
    <property type="match status" value="1"/>
</dbReference>
<feature type="domain" description="HTH tetR-type" evidence="4">
    <location>
        <begin position="34"/>
        <end position="94"/>
    </location>
</feature>
<evidence type="ECO:0000256" key="2">
    <source>
        <dbReference type="PROSITE-ProRule" id="PRU00335"/>
    </source>
</evidence>
<reference evidence="5 6" key="1">
    <citation type="submission" date="2021-03" db="EMBL/GenBank/DDBJ databases">
        <title>Sequencing the genomes of 1000 actinobacteria strains.</title>
        <authorList>
            <person name="Klenk H.-P."/>
        </authorList>
    </citation>
    <scope>NUCLEOTIDE SEQUENCE [LARGE SCALE GENOMIC DNA]</scope>
    <source>
        <strain evidence="5 6">DSM 45516</strain>
    </source>
</reference>
<name>A0ABS4QNG3_9NOCA</name>
<dbReference type="InterPro" id="IPR036271">
    <property type="entry name" value="Tet_transcr_reg_TetR-rel_C_sf"/>
</dbReference>